<organism evidence="2 3">
    <name type="scientific">Vitrella brassicaformis (strain CCMP3155)</name>
    <dbReference type="NCBI Taxonomy" id="1169540"/>
    <lineage>
        <taxon>Eukaryota</taxon>
        <taxon>Sar</taxon>
        <taxon>Alveolata</taxon>
        <taxon>Colpodellida</taxon>
        <taxon>Vitrellaceae</taxon>
        <taxon>Vitrella</taxon>
    </lineage>
</organism>
<feature type="compositionally biased region" description="Low complexity" evidence="1">
    <location>
        <begin position="108"/>
        <end position="125"/>
    </location>
</feature>
<dbReference type="InParanoid" id="A0A0G4GP36"/>
<dbReference type="AlphaFoldDB" id="A0A0G4GP36"/>
<evidence type="ECO:0000256" key="1">
    <source>
        <dbReference type="SAM" id="MobiDB-lite"/>
    </source>
</evidence>
<accession>A0A0G4GP36</accession>
<keyword evidence="3" id="KW-1185">Reference proteome</keyword>
<dbReference type="VEuPathDB" id="CryptoDB:Vbra_23224"/>
<dbReference type="EMBL" id="CDMY01000743">
    <property type="protein sequence ID" value="CEM32045.1"/>
    <property type="molecule type" value="Genomic_DNA"/>
</dbReference>
<sequence>MSFIACTAPSMPAFTDAQLIGAAVSRSDRVAGARAFPRQAREDLFDANRADPRAFVECDEAAQPQGLDVVSGNNGFGQGGHGRSHCRAKAAALGAEAKQEPLPEVHVASSRPSAPAQASYSALRR</sequence>
<evidence type="ECO:0000313" key="3">
    <source>
        <dbReference type="Proteomes" id="UP000041254"/>
    </source>
</evidence>
<gene>
    <name evidence="2" type="ORF">Vbra_23224</name>
</gene>
<proteinExistence type="predicted"/>
<dbReference type="Proteomes" id="UP000041254">
    <property type="component" value="Unassembled WGS sequence"/>
</dbReference>
<reference evidence="2 3" key="1">
    <citation type="submission" date="2014-11" db="EMBL/GenBank/DDBJ databases">
        <authorList>
            <person name="Zhu J."/>
            <person name="Qi W."/>
            <person name="Song R."/>
        </authorList>
    </citation>
    <scope>NUCLEOTIDE SEQUENCE [LARGE SCALE GENOMIC DNA]</scope>
</reference>
<protein>
    <submittedName>
        <fullName evidence="2">Uncharacterized protein</fullName>
    </submittedName>
</protein>
<name>A0A0G4GP36_VITBC</name>
<feature type="region of interest" description="Disordered" evidence="1">
    <location>
        <begin position="91"/>
        <end position="125"/>
    </location>
</feature>
<evidence type="ECO:0000313" key="2">
    <source>
        <dbReference type="EMBL" id="CEM32045.1"/>
    </source>
</evidence>